<sequence length="344" mass="39937">MKFTDKFPLIGRHPVFAQSMLRVKDPERSRIFYEKQLGMQFLTRFDFPNLSFSLYFYACAEQNIPKGHLSQAETAKWLWNVQFPTLELTHNWGTEKDPDFQYHNGNEDPKGFVHLAFIVDDVNKAVEELESQGVPIIQRPIWSQIGKFAYISDPDGYWIQLISAEPGSREFYSKIPGVGNFQNRTILAETRLRIKDPQASRHFYEKGLGMTCVRYLEIPSSRLTLYYYAYTNSSIDRQNINSCENRTERWPIPRIVLQHLWESETDLFLSYHNGNTEPTGFGHIGLTVDDIYSACCRIQKAGYKIIRKPGPFQDVGEISFLSDPDGYWIELIQRNSFRTAKSAL</sequence>
<reference evidence="13" key="1">
    <citation type="journal article" date="2022" name="Proc. Natl. Acad. Sci. U.S.A.">
        <title>Life cycle and functional genomics of the unicellular red alga Galdieria for elucidating algal and plant evolution and industrial use.</title>
        <authorList>
            <person name="Hirooka S."/>
            <person name="Itabashi T."/>
            <person name="Ichinose T.M."/>
            <person name="Onuma R."/>
            <person name="Fujiwara T."/>
            <person name="Yamashita S."/>
            <person name="Jong L.W."/>
            <person name="Tomita R."/>
            <person name="Iwane A.H."/>
            <person name="Miyagishima S.Y."/>
        </authorList>
    </citation>
    <scope>NUCLEOTIDE SEQUENCE</scope>
    <source>
        <strain evidence="13">NBRC 102759</strain>
    </source>
</reference>
<keyword evidence="14" id="KW-1185">Reference proteome</keyword>
<evidence type="ECO:0000256" key="6">
    <source>
        <dbReference type="ARBA" id="ARBA00023239"/>
    </source>
</evidence>
<keyword evidence="4 11" id="KW-0479">Metal-binding</keyword>
<dbReference type="Pfam" id="PF00903">
    <property type="entry name" value="Glyoxalase"/>
    <property type="match status" value="2"/>
</dbReference>
<evidence type="ECO:0000259" key="12">
    <source>
        <dbReference type="PROSITE" id="PS51819"/>
    </source>
</evidence>
<organism evidence="13 14">
    <name type="scientific">Galdieria partita</name>
    <dbReference type="NCBI Taxonomy" id="83374"/>
    <lineage>
        <taxon>Eukaryota</taxon>
        <taxon>Rhodophyta</taxon>
        <taxon>Bangiophyceae</taxon>
        <taxon>Galdieriales</taxon>
        <taxon>Galdieriaceae</taxon>
        <taxon>Galdieria</taxon>
    </lineage>
</organism>
<dbReference type="InterPro" id="IPR004360">
    <property type="entry name" value="Glyas_Fos-R_dOase_dom"/>
</dbReference>
<gene>
    <name evidence="13" type="ORF">GpartN1_g5066.t1</name>
</gene>
<proteinExistence type="inferred from homology"/>
<reference evidence="13" key="2">
    <citation type="submission" date="2022-01" db="EMBL/GenBank/DDBJ databases">
        <authorList>
            <person name="Hirooka S."/>
            <person name="Miyagishima S.Y."/>
        </authorList>
    </citation>
    <scope>NUCLEOTIDE SEQUENCE</scope>
    <source>
        <strain evidence="13">NBRC 102759</strain>
    </source>
</reference>
<dbReference type="InterPro" id="IPR004361">
    <property type="entry name" value="Glyoxalase_1"/>
</dbReference>
<dbReference type="OrthoDB" id="16820at2759"/>
<dbReference type="InterPro" id="IPR037523">
    <property type="entry name" value="VOC_core"/>
</dbReference>
<dbReference type="CDD" id="cd07233">
    <property type="entry name" value="GlxI_Zn"/>
    <property type="match status" value="2"/>
</dbReference>
<comment type="cofactor">
    <cofactor evidence="11">
        <name>Zn(2+)</name>
        <dbReference type="ChEBI" id="CHEBI:29105"/>
    </cofactor>
    <text evidence="11">Binds 1 zinc ion per subunit. In the homodimer, two zinc ions are bound between subunits.</text>
</comment>
<dbReference type="PANTHER" id="PTHR10374">
    <property type="entry name" value="LACTOYLGLUTATHIONE LYASE GLYOXALASE I"/>
    <property type="match status" value="1"/>
</dbReference>
<protein>
    <recommendedName>
        <fullName evidence="3">lactoylglutathione lyase</fullName>
        <ecNumber evidence="3">4.4.1.5</ecNumber>
    </recommendedName>
    <alternativeName>
        <fullName evidence="8">Aldoketomutase</fullName>
    </alternativeName>
    <alternativeName>
        <fullName evidence="7">Ketone-aldehyde mutase</fullName>
    </alternativeName>
    <alternativeName>
        <fullName evidence="9">Methylglyoxalase</fullName>
    </alternativeName>
    <alternativeName>
        <fullName evidence="10">S-D-lactoylglutathione methylglyoxal lyase</fullName>
    </alternativeName>
</protein>
<dbReference type="GO" id="GO:0004462">
    <property type="term" value="F:lactoylglutathione lyase activity"/>
    <property type="evidence" value="ECO:0007669"/>
    <property type="project" value="UniProtKB-EC"/>
</dbReference>
<comment type="pathway">
    <text evidence="1">Secondary metabolite metabolism; methylglyoxal degradation; (R)-lactate from methylglyoxal: step 1/2.</text>
</comment>
<feature type="binding site" evidence="11">
    <location>
        <position position="18"/>
    </location>
    <ligand>
        <name>Zn(2+)</name>
        <dbReference type="ChEBI" id="CHEBI:29105"/>
        <note>ligand shared between dimeric partners</note>
    </ligand>
</feature>
<evidence type="ECO:0000256" key="11">
    <source>
        <dbReference type="PIRSR" id="PIRSR604361-3"/>
    </source>
</evidence>
<dbReference type="InterPro" id="IPR018146">
    <property type="entry name" value="Glyoxalase_1_CS"/>
</dbReference>
<evidence type="ECO:0000256" key="4">
    <source>
        <dbReference type="ARBA" id="ARBA00022723"/>
    </source>
</evidence>
<dbReference type="SUPFAM" id="SSF54593">
    <property type="entry name" value="Glyoxalase/Bleomycin resistance protein/Dihydroxybiphenyl dioxygenase"/>
    <property type="match status" value="2"/>
</dbReference>
<evidence type="ECO:0000256" key="7">
    <source>
        <dbReference type="ARBA" id="ARBA00030291"/>
    </source>
</evidence>
<dbReference type="InterPro" id="IPR029068">
    <property type="entry name" value="Glyas_Bleomycin-R_OHBP_Dase"/>
</dbReference>
<dbReference type="PANTHER" id="PTHR10374:SF30">
    <property type="entry name" value="LACTOYLGLUTATHIONE LYASE"/>
    <property type="match status" value="1"/>
</dbReference>
<comment type="similarity">
    <text evidence="2">Belongs to the glyoxalase I family.</text>
</comment>
<dbReference type="EMBL" id="BQMJ01000042">
    <property type="protein sequence ID" value="GJQ13275.1"/>
    <property type="molecule type" value="Genomic_DNA"/>
</dbReference>
<keyword evidence="6" id="KW-0456">Lyase</keyword>
<dbReference type="Proteomes" id="UP001061958">
    <property type="component" value="Unassembled WGS sequence"/>
</dbReference>
<name>A0A9C7PZF4_9RHOD</name>
<dbReference type="Gene3D" id="3.10.180.10">
    <property type="entry name" value="2,3-Dihydroxybiphenyl 1,2-Dioxygenase, domain 1"/>
    <property type="match status" value="2"/>
</dbReference>
<evidence type="ECO:0000256" key="9">
    <source>
        <dbReference type="ARBA" id="ARBA00032460"/>
    </source>
</evidence>
<evidence type="ECO:0000256" key="8">
    <source>
        <dbReference type="ARBA" id="ARBA00030892"/>
    </source>
</evidence>
<dbReference type="NCBIfam" id="TIGR00068">
    <property type="entry name" value="glyox_I"/>
    <property type="match status" value="2"/>
</dbReference>
<evidence type="ECO:0000313" key="14">
    <source>
        <dbReference type="Proteomes" id="UP001061958"/>
    </source>
</evidence>
<feature type="binding site" evidence="11">
    <location>
        <position position="114"/>
    </location>
    <ligand>
        <name>Zn(2+)</name>
        <dbReference type="ChEBI" id="CHEBI:29105"/>
        <note>ligand shared between dimeric partners</note>
    </ligand>
</feature>
<feature type="domain" description="VOC" evidence="12">
    <location>
        <begin position="186"/>
        <end position="334"/>
    </location>
</feature>
<evidence type="ECO:0000256" key="10">
    <source>
        <dbReference type="ARBA" id="ARBA00033298"/>
    </source>
</evidence>
<feature type="binding site" evidence="11">
    <location>
        <position position="87"/>
    </location>
    <ligand>
        <name>Zn(2+)</name>
        <dbReference type="ChEBI" id="CHEBI:29105"/>
        <note>ligand shared between dimeric partners</note>
    </ligand>
</feature>
<evidence type="ECO:0000256" key="2">
    <source>
        <dbReference type="ARBA" id="ARBA00010363"/>
    </source>
</evidence>
<dbReference type="PROSITE" id="PS00935">
    <property type="entry name" value="GLYOXALASE_I_2"/>
    <property type="match status" value="1"/>
</dbReference>
<comment type="caution">
    <text evidence="13">The sequence shown here is derived from an EMBL/GenBank/DDBJ whole genome shotgun (WGS) entry which is preliminary data.</text>
</comment>
<evidence type="ECO:0000256" key="5">
    <source>
        <dbReference type="ARBA" id="ARBA00022833"/>
    </source>
</evidence>
<evidence type="ECO:0000256" key="3">
    <source>
        <dbReference type="ARBA" id="ARBA00012081"/>
    </source>
</evidence>
<evidence type="ECO:0000256" key="1">
    <source>
        <dbReference type="ARBA" id="ARBA00005008"/>
    </source>
</evidence>
<evidence type="ECO:0000313" key="13">
    <source>
        <dbReference type="EMBL" id="GJQ13275.1"/>
    </source>
</evidence>
<accession>A0A9C7PZF4</accession>
<keyword evidence="5 11" id="KW-0862">Zinc</keyword>
<dbReference type="AlphaFoldDB" id="A0A9C7PZF4"/>
<dbReference type="PROSITE" id="PS51819">
    <property type="entry name" value="VOC"/>
    <property type="match status" value="2"/>
</dbReference>
<dbReference type="GO" id="GO:0046872">
    <property type="term" value="F:metal ion binding"/>
    <property type="evidence" value="ECO:0007669"/>
    <property type="project" value="UniProtKB-KW"/>
</dbReference>
<dbReference type="EC" id="4.4.1.5" evidence="3"/>
<feature type="domain" description="VOC" evidence="12">
    <location>
        <begin position="15"/>
        <end position="164"/>
    </location>
</feature>